<evidence type="ECO:0000313" key="4">
    <source>
        <dbReference type="Proteomes" id="UP000095591"/>
    </source>
</evidence>
<dbReference type="PANTHER" id="PTHR23028">
    <property type="entry name" value="ACETYLTRANSFERASE"/>
    <property type="match status" value="1"/>
</dbReference>
<dbReference type="Pfam" id="PF01757">
    <property type="entry name" value="Acyl_transf_3"/>
    <property type="match status" value="1"/>
</dbReference>
<feature type="transmembrane region" description="Helical" evidence="1">
    <location>
        <begin position="337"/>
        <end position="355"/>
    </location>
</feature>
<proteinExistence type="predicted"/>
<keyword evidence="1" id="KW-1133">Transmembrane helix</keyword>
<dbReference type="GO" id="GO:0016747">
    <property type="term" value="F:acyltransferase activity, transferring groups other than amino-acyl groups"/>
    <property type="evidence" value="ECO:0007669"/>
    <property type="project" value="InterPro"/>
</dbReference>
<keyword evidence="1" id="KW-0472">Membrane</keyword>
<feature type="transmembrane region" description="Helical" evidence="1">
    <location>
        <begin position="115"/>
        <end position="132"/>
    </location>
</feature>
<feature type="transmembrane region" description="Helical" evidence="1">
    <location>
        <begin position="144"/>
        <end position="162"/>
    </location>
</feature>
<dbReference type="Proteomes" id="UP000095591">
    <property type="component" value="Unassembled WGS sequence"/>
</dbReference>
<protein>
    <submittedName>
        <fullName evidence="3">Uncharacterized protein conserved in bacteria</fullName>
    </submittedName>
</protein>
<sequence length="405" mass="45391">MGPFCNFAKIRSNSNIKNKLKQLMSNSKISAAAFADTKPHYDLLDGLRGVAALMVIFYHVFEAFATSPIDQRFNHGYLAVDFFFILSGFVIGYAYDDRWKTMTTKDFIKRRLIRLHPMVVLGAVLGVIAFCIQGCEKWDGTQVSISMVMLALLINLFLIPAVPGSGPEIRGNGEMYPLNGPSWSLFFEYIGNIMYALFIRRMSTKALTALVVLAGIGLASFAIFNFSGAGHLGVGWTMEEYNLIGGFLRVLFSFSIGLLMSRVFKPIPVKGAFWICSLAIVVLLSMPYVGNGEALWMNGIYDSVCAILIFPMLVYLGASGKTTDKHSARICKFLGDISYPLYMVHYPLIYLYFGWVKKENLTFAEAWPEALALVIGSIVLAYISLKLYDEPVRRYLTKRFLQVRK</sequence>
<reference evidence="3 4" key="1">
    <citation type="submission" date="2015-09" db="EMBL/GenBank/DDBJ databases">
        <authorList>
            <consortium name="Pathogen Informatics"/>
        </authorList>
    </citation>
    <scope>NUCLEOTIDE SEQUENCE [LARGE SCALE GENOMIC DNA]</scope>
    <source>
        <strain evidence="3 4">2789STDY5608872</strain>
    </source>
</reference>
<feature type="transmembrane region" description="Helical" evidence="1">
    <location>
        <begin position="272"/>
        <end position="289"/>
    </location>
</feature>
<dbReference type="EMBL" id="CYXP01000002">
    <property type="protein sequence ID" value="CUM99615.1"/>
    <property type="molecule type" value="Genomic_DNA"/>
</dbReference>
<dbReference type="InterPro" id="IPR002656">
    <property type="entry name" value="Acyl_transf_3_dom"/>
</dbReference>
<feature type="domain" description="Acyltransferase 3" evidence="2">
    <location>
        <begin position="44"/>
        <end position="383"/>
    </location>
</feature>
<feature type="transmembrane region" description="Helical" evidence="1">
    <location>
        <begin position="77"/>
        <end position="95"/>
    </location>
</feature>
<feature type="transmembrane region" description="Helical" evidence="1">
    <location>
        <begin position="241"/>
        <end position="260"/>
    </location>
</feature>
<evidence type="ECO:0000313" key="3">
    <source>
        <dbReference type="EMBL" id="CUM99615.1"/>
    </source>
</evidence>
<dbReference type="InterPro" id="IPR050879">
    <property type="entry name" value="Acyltransferase_3"/>
</dbReference>
<accession>A0A173TCE9</accession>
<feature type="transmembrane region" description="Helical" evidence="1">
    <location>
        <begin position="206"/>
        <end position="229"/>
    </location>
</feature>
<organism evidence="3 4">
    <name type="scientific">Parabacteroides distasonis</name>
    <dbReference type="NCBI Taxonomy" id="823"/>
    <lineage>
        <taxon>Bacteria</taxon>
        <taxon>Pseudomonadati</taxon>
        <taxon>Bacteroidota</taxon>
        <taxon>Bacteroidia</taxon>
        <taxon>Bacteroidales</taxon>
        <taxon>Tannerellaceae</taxon>
        <taxon>Parabacteroides</taxon>
    </lineage>
</organism>
<keyword evidence="1" id="KW-0812">Transmembrane</keyword>
<evidence type="ECO:0000256" key="1">
    <source>
        <dbReference type="SAM" id="Phobius"/>
    </source>
</evidence>
<evidence type="ECO:0000259" key="2">
    <source>
        <dbReference type="Pfam" id="PF01757"/>
    </source>
</evidence>
<dbReference type="AlphaFoldDB" id="A0A173TCE9"/>
<feature type="transmembrane region" description="Helical" evidence="1">
    <location>
        <begin position="182"/>
        <end position="199"/>
    </location>
</feature>
<dbReference type="PANTHER" id="PTHR23028:SF134">
    <property type="entry name" value="PUTATIVE (AFU_ORTHOLOGUE AFUA_4G08520)-RELATED"/>
    <property type="match status" value="1"/>
</dbReference>
<gene>
    <name evidence="3" type="ORF">ERS852429_01494</name>
</gene>
<name>A0A173TCE9_PARDI</name>
<feature type="transmembrane region" description="Helical" evidence="1">
    <location>
        <begin position="295"/>
        <end position="316"/>
    </location>
</feature>
<feature type="transmembrane region" description="Helical" evidence="1">
    <location>
        <begin position="46"/>
        <end position="65"/>
    </location>
</feature>
<feature type="transmembrane region" description="Helical" evidence="1">
    <location>
        <begin position="367"/>
        <end position="388"/>
    </location>
</feature>